<organism evidence="3 4">
    <name type="scientific">Reticulomyxa filosa</name>
    <dbReference type="NCBI Taxonomy" id="46433"/>
    <lineage>
        <taxon>Eukaryota</taxon>
        <taxon>Sar</taxon>
        <taxon>Rhizaria</taxon>
        <taxon>Retaria</taxon>
        <taxon>Foraminifera</taxon>
        <taxon>Monothalamids</taxon>
        <taxon>Reticulomyxidae</taxon>
        <taxon>Reticulomyxa</taxon>
    </lineage>
</organism>
<dbReference type="PANTHER" id="PTHR43866:SF3">
    <property type="entry name" value="METHYLMALONATE-SEMIALDEHYDE DEHYDROGENASE [ACYLATING], MITOCHONDRIAL"/>
    <property type="match status" value="1"/>
</dbReference>
<dbReference type="GO" id="GO:0006574">
    <property type="term" value="P:L-valine catabolic process"/>
    <property type="evidence" value="ECO:0007669"/>
    <property type="project" value="TreeGrafter"/>
</dbReference>
<dbReference type="AlphaFoldDB" id="X6P3U5"/>
<sequence length="315" mass="35491">DKYQNRIPELIEIGKTYAVNAGHEPNTSVGPLISPEAKQRVNDIIKSAIDEGAKVVLDGRNCKVKDYPKGNFVGSTVITGVEPHMTCYKVILSNKQCKSLFIDLLIILGKKRVEQSCCLISQEEIFGPMLLVKNVATLDEAINFTNANAYGNGTAIFTTSGAAARLHERKIEAGQVGINLPIPVPLPFFSFTGNKNSFRGAMNFYGKNGVYFYTKIKTVTANWKFDVKSNWNSLSPRDEKCQVSWRIEIVIKKQKKHTIHNKNFFNQNLRQVSNTRNRICHRFGIVPTTFSFLLARNPLSNCSMDRIVFFEDYVI</sequence>
<evidence type="ECO:0000313" key="4">
    <source>
        <dbReference type="Proteomes" id="UP000023152"/>
    </source>
</evidence>
<dbReference type="InterPro" id="IPR016163">
    <property type="entry name" value="Ald_DH_C"/>
</dbReference>
<dbReference type="OrthoDB" id="310895at2759"/>
<protein>
    <recommendedName>
        <fullName evidence="2">Aldehyde dehydrogenase domain-containing protein</fullName>
    </recommendedName>
</protein>
<comment type="caution">
    <text evidence="3">The sequence shown here is derived from an EMBL/GenBank/DDBJ whole genome shotgun (WGS) entry which is preliminary data.</text>
</comment>
<name>X6P3U5_RETFI</name>
<dbReference type="SUPFAM" id="SSF53720">
    <property type="entry name" value="ALDH-like"/>
    <property type="match status" value="1"/>
</dbReference>
<gene>
    <name evidence="3" type="ORF">RFI_03887</name>
</gene>
<feature type="domain" description="Aldehyde dehydrogenase" evidence="2">
    <location>
        <begin position="119"/>
        <end position="219"/>
    </location>
</feature>
<reference evidence="3 4" key="1">
    <citation type="journal article" date="2013" name="Curr. Biol.">
        <title>The Genome of the Foraminiferan Reticulomyxa filosa.</title>
        <authorList>
            <person name="Glockner G."/>
            <person name="Hulsmann N."/>
            <person name="Schleicher M."/>
            <person name="Noegel A.A."/>
            <person name="Eichinger L."/>
            <person name="Gallinger C."/>
            <person name="Pawlowski J."/>
            <person name="Sierra R."/>
            <person name="Euteneuer U."/>
            <person name="Pillet L."/>
            <person name="Moustafa A."/>
            <person name="Platzer M."/>
            <person name="Groth M."/>
            <person name="Szafranski K."/>
            <person name="Schliwa M."/>
        </authorList>
    </citation>
    <scope>NUCLEOTIDE SEQUENCE [LARGE SCALE GENOMIC DNA]</scope>
</reference>
<proteinExistence type="inferred from homology"/>
<dbReference type="GO" id="GO:0004491">
    <property type="term" value="F:methylmalonate-semialdehyde dehydrogenase (acylating, NAD) activity"/>
    <property type="evidence" value="ECO:0007669"/>
    <property type="project" value="InterPro"/>
</dbReference>
<accession>X6P3U5</accession>
<dbReference type="InterPro" id="IPR015590">
    <property type="entry name" value="Aldehyde_DH_dom"/>
</dbReference>
<dbReference type="InterPro" id="IPR016161">
    <property type="entry name" value="Ald_DH/histidinol_DH"/>
</dbReference>
<keyword evidence="4" id="KW-1185">Reference proteome</keyword>
<dbReference type="GO" id="GO:0006210">
    <property type="term" value="P:thymine catabolic process"/>
    <property type="evidence" value="ECO:0007669"/>
    <property type="project" value="TreeGrafter"/>
</dbReference>
<evidence type="ECO:0000313" key="3">
    <source>
        <dbReference type="EMBL" id="ETO33220.1"/>
    </source>
</evidence>
<dbReference type="Gene3D" id="3.40.605.10">
    <property type="entry name" value="Aldehyde Dehydrogenase, Chain A, domain 1"/>
    <property type="match status" value="1"/>
</dbReference>
<dbReference type="GO" id="GO:0005739">
    <property type="term" value="C:mitochondrion"/>
    <property type="evidence" value="ECO:0007669"/>
    <property type="project" value="TreeGrafter"/>
</dbReference>
<comment type="similarity">
    <text evidence="1">Belongs to the aldehyde dehydrogenase family.</text>
</comment>
<dbReference type="InterPro" id="IPR016162">
    <property type="entry name" value="Ald_DH_N"/>
</dbReference>
<dbReference type="Gene3D" id="3.40.309.10">
    <property type="entry name" value="Aldehyde Dehydrogenase, Chain A, domain 2"/>
    <property type="match status" value="2"/>
</dbReference>
<evidence type="ECO:0000259" key="2">
    <source>
        <dbReference type="Pfam" id="PF00171"/>
    </source>
</evidence>
<evidence type="ECO:0000256" key="1">
    <source>
        <dbReference type="ARBA" id="ARBA00009986"/>
    </source>
</evidence>
<dbReference type="EMBL" id="ASPP01003582">
    <property type="protein sequence ID" value="ETO33220.1"/>
    <property type="molecule type" value="Genomic_DNA"/>
</dbReference>
<dbReference type="Pfam" id="PF00171">
    <property type="entry name" value="Aldedh"/>
    <property type="match status" value="2"/>
</dbReference>
<feature type="domain" description="Aldehyde dehydrogenase" evidence="2">
    <location>
        <begin position="7"/>
        <end position="89"/>
    </location>
</feature>
<feature type="non-terminal residue" evidence="3">
    <location>
        <position position="1"/>
    </location>
</feature>
<dbReference type="InterPro" id="IPR010061">
    <property type="entry name" value="MeMal-semiAld_DH"/>
</dbReference>
<dbReference type="PANTHER" id="PTHR43866">
    <property type="entry name" value="MALONATE-SEMIALDEHYDE DEHYDROGENASE"/>
    <property type="match status" value="1"/>
</dbReference>
<dbReference type="Proteomes" id="UP000023152">
    <property type="component" value="Unassembled WGS sequence"/>
</dbReference>